<dbReference type="GO" id="GO:0016746">
    <property type="term" value="F:acyltransferase activity"/>
    <property type="evidence" value="ECO:0007669"/>
    <property type="project" value="UniProtKB-KW"/>
</dbReference>
<sequence>MELDIVDNISSDEIIKNIKKVSDKYQEIILCLMQGRGNMIPASLIDMDKNRVILSSLSEQFIKNPEKFWQLNIQYVEKFQNLVINSVEKFVGKSTTPLFSPNSKDRRFKDLAWQDNAYFDFVKQFYLMSSEWLQDNIKQYELAPDLKQHLAFMTHQFINAFSPSNFAFGNPIVLSKILETGGQNLVQGLENFLADIRNSSDILNIKTTDNNAFLLGKNIATTKGKIVFQNQLIQLICYEPKQKTRAIPLLIIPPCINKYYILDLSEHNSMVAFLVEHNFQVYMVSWVNPDETLADKSFEDYVKEGVLEACEYIMRFGYNHINAIGYCIGGTFLATAVAYLKANNLNYINSVSFITTLLDFKNPGEVSVFVNESSIAMIEQEMNSKGYFDGRYLSNSFSLLRANDLVWSFFVNNYLLGQTPMPFDLLYWNADPTNLPTNMYSYYLRNMYLNNLLKEPSNLSLFGTPIDLSKIDCNSFFLAANDDHIAPWRSVYEGLKLLKGNKTFCLTSSGHVAGVVNPPAMSKYNYKTNKDLTLTSESWFINADEHQGSWWSYWLTWLEDNSGELIKSIDYDRLKSIELAPGKYAHKRIVT</sequence>
<evidence type="ECO:0000256" key="4">
    <source>
        <dbReference type="ARBA" id="ARBA00023315"/>
    </source>
</evidence>
<name>A0AAT9G9E9_9RICK</name>
<dbReference type="Gene3D" id="3.40.50.1820">
    <property type="entry name" value="alpha/beta hydrolase"/>
    <property type="match status" value="1"/>
</dbReference>
<dbReference type="Pfam" id="PF07167">
    <property type="entry name" value="PhaC_N"/>
    <property type="match status" value="1"/>
</dbReference>
<dbReference type="AlphaFoldDB" id="A0AAT9G9E9"/>
<accession>A0AAT9G9E9</accession>
<dbReference type="GO" id="GO:0042619">
    <property type="term" value="P:poly-hydroxybutyrate biosynthetic process"/>
    <property type="evidence" value="ECO:0007669"/>
    <property type="project" value="InterPro"/>
</dbReference>
<keyword evidence="4" id="KW-0012">Acyltransferase</keyword>
<dbReference type="PANTHER" id="PTHR36837">
    <property type="entry name" value="POLY(3-HYDROXYALKANOATE) POLYMERASE SUBUNIT PHAC"/>
    <property type="match status" value="1"/>
</dbReference>
<dbReference type="InterPro" id="IPR010963">
    <property type="entry name" value="PHA_synth_I"/>
</dbReference>
<dbReference type="PANTHER" id="PTHR36837:SF5">
    <property type="entry name" value="POLY-3-HYDROXYBUTYRATE SYNTHASE"/>
    <property type="match status" value="1"/>
</dbReference>
<dbReference type="NCBIfam" id="TIGR01838">
    <property type="entry name" value="PHA_synth_I"/>
    <property type="match status" value="1"/>
</dbReference>
<comment type="subcellular location">
    <subcellularLocation>
        <location evidence="1">Cytoplasm</location>
    </subcellularLocation>
</comment>
<keyword evidence="3" id="KW-0808">Transferase</keyword>
<evidence type="ECO:0000259" key="5">
    <source>
        <dbReference type="Pfam" id="PF07167"/>
    </source>
</evidence>
<evidence type="ECO:0000256" key="2">
    <source>
        <dbReference type="ARBA" id="ARBA00022490"/>
    </source>
</evidence>
<reference evidence="6" key="1">
    <citation type="submission" date="2024-01" db="EMBL/GenBank/DDBJ databases">
        <title>Sequencing the genomes of a sandfly, Sergentomyia squamirostris, and its two endosymbionts.</title>
        <authorList>
            <person name="Itokawa K."/>
            <person name="Sanjoba C."/>
        </authorList>
    </citation>
    <scope>NUCLEOTIDE SEQUENCE</scope>
    <source>
        <strain evidence="6">RiSSQ</strain>
    </source>
</reference>
<dbReference type="InterPro" id="IPR029058">
    <property type="entry name" value="AB_hydrolase_fold"/>
</dbReference>
<gene>
    <name evidence="6" type="ORF">DMENIID0002_10870</name>
</gene>
<feature type="domain" description="Poly-beta-hydroxybutyrate polymerase N-terminal" evidence="5">
    <location>
        <begin position="104"/>
        <end position="274"/>
    </location>
</feature>
<organism evidence="6">
    <name type="scientific">Candidatus Tisiphia endosymbiont of Sergentomyia squamirostris</name>
    <dbReference type="NCBI Taxonomy" id="3113639"/>
    <lineage>
        <taxon>Bacteria</taxon>
        <taxon>Pseudomonadati</taxon>
        <taxon>Pseudomonadota</taxon>
        <taxon>Alphaproteobacteria</taxon>
        <taxon>Rickettsiales</taxon>
        <taxon>Rickettsiaceae</taxon>
        <taxon>Rickettsieae</taxon>
        <taxon>Candidatus Tisiphia</taxon>
    </lineage>
</organism>
<evidence type="ECO:0000256" key="1">
    <source>
        <dbReference type="ARBA" id="ARBA00004496"/>
    </source>
</evidence>
<keyword evidence="2" id="KW-0963">Cytoplasm</keyword>
<evidence type="ECO:0000313" key="6">
    <source>
        <dbReference type="EMBL" id="BFD46441.1"/>
    </source>
</evidence>
<dbReference type="InterPro" id="IPR051321">
    <property type="entry name" value="PHA/PHB_synthase"/>
</dbReference>
<dbReference type="InterPro" id="IPR010941">
    <property type="entry name" value="PhaC_N"/>
</dbReference>
<evidence type="ECO:0000256" key="3">
    <source>
        <dbReference type="ARBA" id="ARBA00022679"/>
    </source>
</evidence>
<dbReference type="SUPFAM" id="SSF53474">
    <property type="entry name" value="alpha/beta-Hydrolases"/>
    <property type="match status" value="1"/>
</dbReference>
<dbReference type="GO" id="GO:0005737">
    <property type="term" value="C:cytoplasm"/>
    <property type="evidence" value="ECO:0007669"/>
    <property type="project" value="UniProtKB-SubCell"/>
</dbReference>
<protein>
    <submittedName>
        <fullName evidence="6">Class I poly(R)-hydroxyalkanoic acid synthase</fullName>
    </submittedName>
</protein>
<dbReference type="EMBL" id="AP029170">
    <property type="protein sequence ID" value="BFD46441.1"/>
    <property type="molecule type" value="Genomic_DNA"/>
</dbReference>
<proteinExistence type="predicted"/>